<reference evidence="3" key="1">
    <citation type="journal article" date="2019" name="Int. J. Syst. Evol. Microbiol.">
        <title>The Global Catalogue of Microorganisms (GCM) 10K type strain sequencing project: providing services to taxonomists for standard genome sequencing and annotation.</title>
        <authorList>
            <consortium name="The Broad Institute Genomics Platform"/>
            <consortium name="The Broad Institute Genome Sequencing Center for Infectious Disease"/>
            <person name="Wu L."/>
            <person name="Ma J."/>
        </authorList>
    </citation>
    <scope>NUCLEOTIDE SEQUENCE [LARGE SCALE GENOMIC DNA]</scope>
    <source>
        <strain evidence="3">NBRC 111368</strain>
    </source>
</reference>
<dbReference type="RefSeq" id="WP_205570867.1">
    <property type="nucleotide sequence ID" value="NZ_JBHSWA010000001.1"/>
</dbReference>
<keyword evidence="3" id="KW-1185">Reference proteome</keyword>
<evidence type="ECO:0000313" key="2">
    <source>
        <dbReference type="EMBL" id="MFC6642261.1"/>
    </source>
</evidence>
<evidence type="ECO:0000256" key="1">
    <source>
        <dbReference type="PROSITE-ProRule" id="PRU00339"/>
    </source>
</evidence>
<dbReference type="Pfam" id="PF13432">
    <property type="entry name" value="TPR_16"/>
    <property type="match status" value="1"/>
</dbReference>
<evidence type="ECO:0000313" key="3">
    <source>
        <dbReference type="Proteomes" id="UP001596403"/>
    </source>
</evidence>
<dbReference type="InterPro" id="IPR011990">
    <property type="entry name" value="TPR-like_helical_dom_sf"/>
</dbReference>
<dbReference type="SUPFAM" id="SSF48452">
    <property type="entry name" value="TPR-like"/>
    <property type="match status" value="1"/>
</dbReference>
<accession>A0ABW1YZH4</accession>
<dbReference type="SMART" id="SM00028">
    <property type="entry name" value="TPR"/>
    <property type="match status" value="2"/>
</dbReference>
<dbReference type="Gene3D" id="1.25.40.10">
    <property type="entry name" value="Tetratricopeptide repeat domain"/>
    <property type="match status" value="1"/>
</dbReference>
<feature type="repeat" description="TPR" evidence="1">
    <location>
        <begin position="122"/>
        <end position="155"/>
    </location>
</feature>
<dbReference type="InterPro" id="IPR019734">
    <property type="entry name" value="TPR_rpt"/>
</dbReference>
<comment type="caution">
    <text evidence="2">The sequence shown here is derived from an EMBL/GenBank/DDBJ whole genome shotgun (WGS) entry which is preliminary data.</text>
</comment>
<gene>
    <name evidence="2" type="ORF">ACFQAU_11645</name>
</gene>
<dbReference type="PROSITE" id="PS51257">
    <property type="entry name" value="PROKAR_LIPOPROTEIN"/>
    <property type="match status" value="1"/>
</dbReference>
<dbReference type="EMBL" id="JBHSWA010000001">
    <property type="protein sequence ID" value="MFC6642261.1"/>
    <property type="molecule type" value="Genomic_DNA"/>
</dbReference>
<keyword evidence="1" id="KW-0802">TPR repeat</keyword>
<sequence length="199" mass="21342">MTEKIRRSLARAVFIGPILALALAACSTGGFSALRGDQKPESLYAPGVNPRAEAVDGIEVGHRLIAAGQYELAIKSFNRAALDHGLTGEVLSALGSANLGLGRLGQAETLLRRAVEKDAAEPEVWNNLGVVLMESGQTAEAEQIFRKAYALDNGESDAIRDNLRLALAKTEKSVITEVNEDNYKLVRRGSGDYLIRPTP</sequence>
<dbReference type="PROSITE" id="PS50005">
    <property type="entry name" value="TPR"/>
    <property type="match status" value="1"/>
</dbReference>
<proteinExistence type="predicted"/>
<name>A0ABW1YZH4_9RHOB</name>
<dbReference type="Proteomes" id="UP001596403">
    <property type="component" value="Unassembled WGS sequence"/>
</dbReference>
<protein>
    <submittedName>
        <fullName evidence="2">Tetratricopeptide repeat protein</fullName>
    </submittedName>
</protein>
<organism evidence="2 3">
    <name type="scientific">Sulfitobacter profundi</name>
    <dbReference type="NCBI Taxonomy" id="2679961"/>
    <lineage>
        <taxon>Bacteria</taxon>
        <taxon>Pseudomonadati</taxon>
        <taxon>Pseudomonadota</taxon>
        <taxon>Alphaproteobacteria</taxon>
        <taxon>Rhodobacterales</taxon>
        <taxon>Roseobacteraceae</taxon>
        <taxon>Sulfitobacter</taxon>
    </lineage>
</organism>